<dbReference type="Proteomes" id="UP000019763">
    <property type="component" value="Unassembled WGS sequence"/>
</dbReference>
<name>A0A023B5Q0_GRENI</name>
<evidence type="ECO:0000313" key="1">
    <source>
        <dbReference type="EMBL" id="EZG61987.1"/>
    </source>
</evidence>
<gene>
    <name evidence="1" type="ORF">GNI_088430</name>
</gene>
<reference evidence="1" key="1">
    <citation type="submission" date="2013-12" db="EMBL/GenBank/DDBJ databases">
        <authorList>
            <person name="Omoto C.K."/>
            <person name="Sibley D."/>
            <person name="Venepally P."/>
            <person name="Hadjithomas M."/>
            <person name="Karamycheva S."/>
            <person name="Brunk B."/>
            <person name="Roos D."/>
            <person name="Caler E."/>
            <person name="Lorenzi H."/>
        </authorList>
    </citation>
    <scope>NUCLEOTIDE SEQUENCE</scope>
</reference>
<accession>A0A023B5Q0</accession>
<comment type="caution">
    <text evidence="1">The sequence shown here is derived from an EMBL/GenBank/DDBJ whole genome shotgun (WGS) entry which is preliminary data.</text>
</comment>
<protein>
    <submittedName>
        <fullName evidence="1">Uncharacterized protein</fullName>
    </submittedName>
</protein>
<sequence>MFCTIPCPDEETEFKVVVKCPPRDIAMNAVLYVDGELCCSKCGESAGGTVGGESAGPYGGSTGAGASARGGGVRLFLDCIRVSTNEARPLIMKRIAYDGSRPQAAAADDTGVLRVDVWSGWRGPHSYDPILRYGSYVEYEGNRDLQRHVVPFNDCKGAFEITHKIDYGPVVLKPDRRHHFEKYQLLARFVYAYRDKAYISWNALPSTKKIRQQQTLKRKIKELATQGPIDISD</sequence>
<dbReference type="VEuPathDB" id="CryptoDB:GNI_088430"/>
<dbReference type="RefSeq" id="XP_011130740.1">
    <property type="nucleotide sequence ID" value="XM_011132438.1"/>
</dbReference>
<dbReference type="GeneID" id="22913152"/>
<keyword evidence="2" id="KW-1185">Reference proteome</keyword>
<organism evidence="1 2">
    <name type="scientific">Gregarina niphandrodes</name>
    <name type="common">Septate eugregarine</name>
    <dbReference type="NCBI Taxonomy" id="110365"/>
    <lineage>
        <taxon>Eukaryota</taxon>
        <taxon>Sar</taxon>
        <taxon>Alveolata</taxon>
        <taxon>Apicomplexa</taxon>
        <taxon>Conoidasida</taxon>
        <taxon>Gregarinasina</taxon>
        <taxon>Eugregarinorida</taxon>
        <taxon>Gregarinidae</taxon>
        <taxon>Gregarina</taxon>
    </lineage>
</organism>
<proteinExistence type="predicted"/>
<dbReference type="EMBL" id="AFNH02000664">
    <property type="protein sequence ID" value="EZG61987.1"/>
    <property type="molecule type" value="Genomic_DNA"/>
</dbReference>
<evidence type="ECO:0000313" key="2">
    <source>
        <dbReference type="Proteomes" id="UP000019763"/>
    </source>
</evidence>
<dbReference type="AlphaFoldDB" id="A0A023B5Q0"/>